<reference evidence="2 3" key="1">
    <citation type="submission" date="2023-11" db="EMBL/GenBank/DDBJ databases">
        <title>Halocaridina rubra genome assembly.</title>
        <authorList>
            <person name="Smith C."/>
        </authorList>
    </citation>
    <scope>NUCLEOTIDE SEQUENCE [LARGE SCALE GENOMIC DNA]</scope>
    <source>
        <strain evidence="2">EP-1</strain>
        <tissue evidence="2">Whole</tissue>
    </source>
</reference>
<dbReference type="GO" id="GO:0008381">
    <property type="term" value="F:mechanosensitive monoatomic ion channel activity"/>
    <property type="evidence" value="ECO:0007669"/>
    <property type="project" value="InterPro"/>
</dbReference>
<evidence type="ECO:0000313" key="3">
    <source>
        <dbReference type="Proteomes" id="UP001381693"/>
    </source>
</evidence>
<comment type="caution">
    <text evidence="2">The sequence shown here is derived from an EMBL/GenBank/DDBJ whole genome shotgun (WGS) entry which is preliminary data.</text>
</comment>
<sequence length="133" mass="15048">MVALADYCTVPKSEAGLMWDGICFGFLLMQRRLFSSFYFQHLVTEMKAQTILASRGAELIAELMQKEIAEQQAAEREVLNKIKEKMERIKASQQVIKDQHSREPTTHYEGELPVVLFCLLIQVEGLLNATVGG</sequence>
<organism evidence="2 3">
    <name type="scientific">Halocaridina rubra</name>
    <name type="common">Hawaiian red shrimp</name>
    <dbReference type="NCBI Taxonomy" id="373956"/>
    <lineage>
        <taxon>Eukaryota</taxon>
        <taxon>Metazoa</taxon>
        <taxon>Ecdysozoa</taxon>
        <taxon>Arthropoda</taxon>
        <taxon>Crustacea</taxon>
        <taxon>Multicrustacea</taxon>
        <taxon>Malacostraca</taxon>
        <taxon>Eumalacostraca</taxon>
        <taxon>Eucarida</taxon>
        <taxon>Decapoda</taxon>
        <taxon>Pleocyemata</taxon>
        <taxon>Caridea</taxon>
        <taxon>Atyoidea</taxon>
        <taxon>Atyidae</taxon>
        <taxon>Halocaridina</taxon>
    </lineage>
</organism>
<evidence type="ECO:0000313" key="2">
    <source>
        <dbReference type="EMBL" id="KAK7084128.1"/>
    </source>
</evidence>
<dbReference type="InterPro" id="IPR031805">
    <property type="entry name" value="Piezo_TM25-28"/>
</dbReference>
<dbReference type="PANTHER" id="PTHR47049">
    <property type="entry name" value="PIEZO-TYPE MECHANOSENSITIVE ION CHANNEL HOMOLOG"/>
    <property type="match status" value="1"/>
</dbReference>
<keyword evidence="3" id="KW-1185">Reference proteome</keyword>
<dbReference type="EMBL" id="JAXCGZ010002255">
    <property type="protein sequence ID" value="KAK7084128.1"/>
    <property type="molecule type" value="Genomic_DNA"/>
</dbReference>
<accession>A0AAN9AD44</accession>
<gene>
    <name evidence="2" type="ORF">SK128_022454</name>
</gene>
<dbReference type="Pfam" id="PF15917">
    <property type="entry name" value="Piezo_TM25-28"/>
    <property type="match status" value="1"/>
</dbReference>
<evidence type="ECO:0000259" key="1">
    <source>
        <dbReference type="Pfam" id="PF15917"/>
    </source>
</evidence>
<dbReference type="PANTHER" id="PTHR47049:SF2">
    <property type="entry name" value="PIEZO-TYPE MECHANOSENSITIVE ION CHANNEL HOMOLOG"/>
    <property type="match status" value="1"/>
</dbReference>
<protein>
    <recommendedName>
        <fullName evidence="1">Piezo TM25-28 domain-containing protein</fullName>
    </recommendedName>
</protein>
<proteinExistence type="predicted"/>
<name>A0AAN9AD44_HALRR</name>
<dbReference type="GO" id="GO:0016020">
    <property type="term" value="C:membrane"/>
    <property type="evidence" value="ECO:0007669"/>
    <property type="project" value="InterPro"/>
</dbReference>
<dbReference type="InterPro" id="IPR027272">
    <property type="entry name" value="Piezo"/>
</dbReference>
<dbReference type="AlphaFoldDB" id="A0AAN9AD44"/>
<feature type="domain" description="Piezo TM25-28" evidence="1">
    <location>
        <begin position="5"/>
        <end position="103"/>
    </location>
</feature>
<dbReference type="Proteomes" id="UP001381693">
    <property type="component" value="Unassembled WGS sequence"/>
</dbReference>